<proteinExistence type="predicted"/>
<evidence type="ECO:0000313" key="2">
    <source>
        <dbReference type="Proteomes" id="UP001054889"/>
    </source>
</evidence>
<dbReference type="PANTHER" id="PTHR44102:SF1">
    <property type="entry name" value="OS10G0471400 PROTEIN"/>
    <property type="match status" value="1"/>
</dbReference>
<dbReference type="Proteomes" id="UP001054889">
    <property type="component" value="Unassembled WGS sequence"/>
</dbReference>
<accession>A0AAV5EE82</accession>
<dbReference type="SMART" id="SM00028">
    <property type="entry name" value="TPR"/>
    <property type="match status" value="7"/>
</dbReference>
<keyword evidence="2" id="KW-1185">Reference proteome</keyword>
<protein>
    <submittedName>
        <fullName evidence="1">Uncharacterized protein</fullName>
    </submittedName>
</protein>
<dbReference type="Gene3D" id="1.25.40.10">
    <property type="entry name" value="Tetratricopeptide repeat domain"/>
    <property type="match status" value="2"/>
</dbReference>
<dbReference type="PANTHER" id="PTHR44102">
    <property type="entry name" value="PROTEIN NPG1"/>
    <property type="match status" value="1"/>
</dbReference>
<evidence type="ECO:0000313" key="1">
    <source>
        <dbReference type="EMBL" id="GJN20839.1"/>
    </source>
</evidence>
<dbReference type="InterPro" id="IPR011990">
    <property type="entry name" value="TPR-like_helical_dom_sf"/>
</dbReference>
<dbReference type="AlphaFoldDB" id="A0AAV5EE82"/>
<reference evidence="1" key="2">
    <citation type="submission" date="2021-12" db="EMBL/GenBank/DDBJ databases">
        <title>Resequencing data analysis of finger millet.</title>
        <authorList>
            <person name="Hatakeyama M."/>
            <person name="Aluri S."/>
            <person name="Balachadran M.T."/>
            <person name="Sivarajan S.R."/>
            <person name="Poveda L."/>
            <person name="Shimizu-Inatsugi R."/>
            <person name="Schlapbach R."/>
            <person name="Sreeman S.M."/>
            <person name="Shimizu K.K."/>
        </authorList>
    </citation>
    <scope>NUCLEOTIDE SEQUENCE</scope>
</reference>
<dbReference type="InterPro" id="IPR043376">
    <property type="entry name" value="NPG1-like"/>
</dbReference>
<reference evidence="1" key="1">
    <citation type="journal article" date="2018" name="DNA Res.">
        <title>Multiple hybrid de novo genome assembly of finger millet, an orphan allotetraploid crop.</title>
        <authorList>
            <person name="Hatakeyama M."/>
            <person name="Aluri S."/>
            <person name="Balachadran M.T."/>
            <person name="Sivarajan S.R."/>
            <person name="Patrignani A."/>
            <person name="Gruter S."/>
            <person name="Poveda L."/>
            <person name="Shimizu-Inatsugi R."/>
            <person name="Baeten J."/>
            <person name="Francoijs K.J."/>
            <person name="Nataraja K.N."/>
            <person name="Reddy Y.A.N."/>
            <person name="Phadnis S."/>
            <person name="Ravikumar R.L."/>
            <person name="Schlapbach R."/>
            <person name="Sreeman S.M."/>
            <person name="Shimizu K.K."/>
        </authorList>
    </citation>
    <scope>NUCLEOTIDE SEQUENCE</scope>
</reference>
<gene>
    <name evidence="1" type="primary">gb08265</name>
    <name evidence="1" type="ORF">PR202_gb08265</name>
</gene>
<dbReference type="SUPFAM" id="SSF48452">
    <property type="entry name" value="TPR-like"/>
    <property type="match status" value="1"/>
</dbReference>
<sequence>MEGRKRRGRFRNSIRRMTMECLCSGEQLKGQDETFRSSDSTITKDFSASGYSSRNGEIEQYLDNGNIEEAELSLREGVSLNYEEARALLGRLEYQRGHVEAALRVFDGIDISTLVPKMKISISRKADRKNIHSQWDSPPMPLHAVSLLMEAIYLKARALHDLGKFKGQLTPLAKQFEELLPSVLDKREWLYNVALCYLAEEDDLSALNLIKRILKSGEDSDNFKELLLASKTCVEMNAATEGASYARRAIANMQAGCEEMAGVADLLLGVALSSQARSAISDTDRASWQCEALEVLGNAEKKMHTKDSRLMYSLSIENAEQRKLDTAAFYAKKLVKLEAGSELRSWLLLARILSAQKQFADAETIVDAALDQTGKWCQGDLLRTKARIHAAQGQFGDAVDSYIQLLAIIQLRAKSFSAGNYLGKDNKDDKSLEAETWYDLALLYLGMGQWRDAEIGIASKHISAGYCHKLRKICEAKGLTKEALGAFFRAINHDPKHVPSLISTAIVLRKLGDRPLHSVRCFLTDALQLDRTNHVAWFNLGLLYKEEGGRTVTEAAECFQAAALLEETAPVEPFR</sequence>
<name>A0AAV5EE82_ELECO</name>
<organism evidence="1 2">
    <name type="scientific">Eleusine coracana subsp. coracana</name>
    <dbReference type="NCBI Taxonomy" id="191504"/>
    <lineage>
        <taxon>Eukaryota</taxon>
        <taxon>Viridiplantae</taxon>
        <taxon>Streptophyta</taxon>
        <taxon>Embryophyta</taxon>
        <taxon>Tracheophyta</taxon>
        <taxon>Spermatophyta</taxon>
        <taxon>Magnoliopsida</taxon>
        <taxon>Liliopsida</taxon>
        <taxon>Poales</taxon>
        <taxon>Poaceae</taxon>
        <taxon>PACMAD clade</taxon>
        <taxon>Chloridoideae</taxon>
        <taxon>Cynodonteae</taxon>
        <taxon>Eleusininae</taxon>
        <taxon>Eleusine</taxon>
    </lineage>
</organism>
<dbReference type="InterPro" id="IPR019734">
    <property type="entry name" value="TPR_rpt"/>
</dbReference>
<dbReference type="EMBL" id="BQKI01000075">
    <property type="protein sequence ID" value="GJN20839.1"/>
    <property type="molecule type" value="Genomic_DNA"/>
</dbReference>
<comment type="caution">
    <text evidence="1">The sequence shown here is derived from an EMBL/GenBank/DDBJ whole genome shotgun (WGS) entry which is preliminary data.</text>
</comment>
<dbReference type="Pfam" id="PF13432">
    <property type="entry name" value="TPR_16"/>
    <property type="match status" value="1"/>
</dbReference>